<name>A0A382YU67_9ZZZZ</name>
<reference evidence="2" key="1">
    <citation type="submission" date="2018-05" db="EMBL/GenBank/DDBJ databases">
        <authorList>
            <person name="Lanie J.A."/>
            <person name="Ng W.-L."/>
            <person name="Kazmierczak K.M."/>
            <person name="Andrzejewski T.M."/>
            <person name="Davidsen T.M."/>
            <person name="Wayne K.J."/>
            <person name="Tettelin H."/>
            <person name="Glass J.I."/>
            <person name="Rusch D."/>
            <person name="Podicherti R."/>
            <person name="Tsui H.-C.T."/>
            <person name="Winkler M.E."/>
        </authorList>
    </citation>
    <scope>NUCLEOTIDE SEQUENCE</scope>
</reference>
<accession>A0A382YU67</accession>
<dbReference type="Gene3D" id="1.25.40.10">
    <property type="entry name" value="Tetratricopeptide repeat domain"/>
    <property type="match status" value="1"/>
</dbReference>
<proteinExistence type="predicted"/>
<feature type="non-terminal residue" evidence="2">
    <location>
        <position position="178"/>
    </location>
</feature>
<evidence type="ECO:0000256" key="1">
    <source>
        <dbReference type="SAM" id="Phobius"/>
    </source>
</evidence>
<dbReference type="EMBL" id="UINC01178285">
    <property type="protein sequence ID" value="SVD86355.1"/>
    <property type="molecule type" value="Genomic_DNA"/>
</dbReference>
<feature type="transmembrane region" description="Helical" evidence="1">
    <location>
        <begin position="12"/>
        <end position="32"/>
    </location>
</feature>
<gene>
    <name evidence="2" type="ORF">METZ01_LOCUS439209</name>
</gene>
<organism evidence="2">
    <name type="scientific">marine metagenome</name>
    <dbReference type="NCBI Taxonomy" id="408172"/>
    <lineage>
        <taxon>unclassified sequences</taxon>
        <taxon>metagenomes</taxon>
        <taxon>ecological metagenomes</taxon>
    </lineage>
</organism>
<keyword evidence="1" id="KW-0472">Membrane</keyword>
<dbReference type="InterPro" id="IPR011990">
    <property type="entry name" value="TPR-like_helical_dom_sf"/>
</dbReference>
<dbReference type="SUPFAM" id="SSF48452">
    <property type="entry name" value="TPR-like"/>
    <property type="match status" value="1"/>
</dbReference>
<keyword evidence="1" id="KW-1133">Transmembrane helix</keyword>
<evidence type="ECO:0008006" key="3">
    <source>
        <dbReference type="Google" id="ProtNLM"/>
    </source>
</evidence>
<dbReference type="AlphaFoldDB" id="A0A382YU67"/>
<keyword evidence="1" id="KW-0812">Transmembrane</keyword>
<sequence>MRNQKNNNTKDVRLYFLGIPLFLFFVTVGPAWSDDIESVKAMMWDGDFYEAAEIAARLGGLEGFTLAAAALAIHGYEIAPESEKQEHFLRAIDYAEKAIEIDPNNSEANLQISHTLGRYAQTVGVAEALSGGFAERTKAAMDRAVELDPENVRAHLSIGSWHAEIVAAAGFMAKLLYG</sequence>
<protein>
    <recommendedName>
        <fullName evidence="3">Tetratricopeptide repeat protein</fullName>
    </recommendedName>
</protein>
<evidence type="ECO:0000313" key="2">
    <source>
        <dbReference type="EMBL" id="SVD86355.1"/>
    </source>
</evidence>